<feature type="transmembrane region" description="Helical" evidence="1">
    <location>
        <begin position="243"/>
        <end position="262"/>
    </location>
</feature>
<sequence length="363" mass="40003">VFDERTSQSHKPRIFHGWYIVGIAVTSSMILSGFQTYAFSFFFKPMSEELDIGRGAISAVFLIRAVIMGFLALPVGMAVDRYGPRVLVVIGILIGGFATIGMAWISNLLGFYLVFGLLRAFALSLAGGEVATTVVAKWFIRYRARALAISSIGVPLAGVLLAPLAALLINFYGWRNSFIIFGVATLVILLMPAYMKLRRMPEDIGLYPDGISPEEVEARATISGVSITPERDWTMGEAVRTPALWLITISLNLTIFMTSSITLHQVPYMSDKGFSSAIAASAVILMTFMAVLAKFFWGFMAERYPFRYCMVASQIFDAVGLMFLLTASTNFGILAYAFTMGIGRSEGLWNAHAYSTYFGRRFL</sequence>
<feature type="domain" description="Major facilitator superfamily (MFS) profile" evidence="2">
    <location>
        <begin position="21"/>
        <end position="363"/>
    </location>
</feature>
<accession>A0A382I1T0</accession>
<feature type="transmembrane region" description="Helical" evidence="1">
    <location>
        <begin position="318"/>
        <end position="338"/>
    </location>
</feature>
<feature type="non-terminal residue" evidence="3">
    <location>
        <position position="1"/>
    </location>
</feature>
<dbReference type="GO" id="GO:0022857">
    <property type="term" value="F:transmembrane transporter activity"/>
    <property type="evidence" value="ECO:0007669"/>
    <property type="project" value="InterPro"/>
</dbReference>
<gene>
    <name evidence="3" type="ORF">METZ01_LOCUS246352</name>
</gene>
<dbReference type="InterPro" id="IPR036259">
    <property type="entry name" value="MFS_trans_sf"/>
</dbReference>
<dbReference type="InterPro" id="IPR011701">
    <property type="entry name" value="MFS"/>
</dbReference>
<proteinExistence type="predicted"/>
<organism evidence="3">
    <name type="scientific">marine metagenome</name>
    <dbReference type="NCBI Taxonomy" id="408172"/>
    <lineage>
        <taxon>unclassified sequences</taxon>
        <taxon>metagenomes</taxon>
        <taxon>ecological metagenomes</taxon>
    </lineage>
</organism>
<dbReference type="Gene3D" id="1.20.1250.20">
    <property type="entry name" value="MFS general substrate transporter like domains"/>
    <property type="match status" value="2"/>
</dbReference>
<dbReference type="PROSITE" id="PS50850">
    <property type="entry name" value="MFS"/>
    <property type="match status" value="1"/>
</dbReference>
<dbReference type="EMBL" id="UINC01064640">
    <property type="protein sequence ID" value="SVB93498.1"/>
    <property type="molecule type" value="Genomic_DNA"/>
</dbReference>
<feature type="transmembrane region" description="Helical" evidence="1">
    <location>
        <begin position="18"/>
        <end position="43"/>
    </location>
</feature>
<keyword evidence="1" id="KW-0812">Transmembrane</keyword>
<feature type="transmembrane region" description="Helical" evidence="1">
    <location>
        <begin position="274"/>
        <end position="297"/>
    </location>
</feature>
<keyword evidence="1" id="KW-0472">Membrane</keyword>
<evidence type="ECO:0000256" key="1">
    <source>
        <dbReference type="SAM" id="Phobius"/>
    </source>
</evidence>
<feature type="transmembrane region" description="Helical" evidence="1">
    <location>
        <begin position="55"/>
        <end position="79"/>
    </location>
</feature>
<keyword evidence="1" id="KW-1133">Transmembrane helix</keyword>
<evidence type="ECO:0000313" key="3">
    <source>
        <dbReference type="EMBL" id="SVB93498.1"/>
    </source>
</evidence>
<dbReference type="InterPro" id="IPR020846">
    <property type="entry name" value="MFS_dom"/>
</dbReference>
<dbReference type="Pfam" id="PF07690">
    <property type="entry name" value="MFS_1"/>
    <property type="match status" value="1"/>
</dbReference>
<dbReference type="PANTHER" id="PTHR11360">
    <property type="entry name" value="MONOCARBOXYLATE TRANSPORTER"/>
    <property type="match status" value="1"/>
</dbReference>
<dbReference type="InterPro" id="IPR050327">
    <property type="entry name" value="Proton-linked_MCT"/>
</dbReference>
<protein>
    <recommendedName>
        <fullName evidence="2">Major facilitator superfamily (MFS) profile domain-containing protein</fullName>
    </recommendedName>
</protein>
<dbReference type="SUPFAM" id="SSF103473">
    <property type="entry name" value="MFS general substrate transporter"/>
    <property type="match status" value="1"/>
</dbReference>
<feature type="transmembrane region" description="Helical" evidence="1">
    <location>
        <begin position="111"/>
        <end position="135"/>
    </location>
</feature>
<feature type="transmembrane region" description="Helical" evidence="1">
    <location>
        <begin position="147"/>
        <end position="172"/>
    </location>
</feature>
<reference evidence="3" key="1">
    <citation type="submission" date="2018-05" db="EMBL/GenBank/DDBJ databases">
        <authorList>
            <person name="Lanie J.A."/>
            <person name="Ng W.-L."/>
            <person name="Kazmierczak K.M."/>
            <person name="Andrzejewski T.M."/>
            <person name="Davidsen T.M."/>
            <person name="Wayne K.J."/>
            <person name="Tettelin H."/>
            <person name="Glass J.I."/>
            <person name="Rusch D."/>
            <person name="Podicherti R."/>
            <person name="Tsui H.-C.T."/>
            <person name="Winkler M.E."/>
        </authorList>
    </citation>
    <scope>NUCLEOTIDE SEQUENCE</scope>
</reference>
<feature type="transmembrane region" description="Helical" evidence="1">
    <location>
        <begin position="86"/>
        <end position="105"/>
    </location>
</feature>
<dbReference type="AlphaFoldDB" id="A0A382I1T0"/>
<dbReference type="PANTHER" id="PTHR11360:SF284">
    <property type="entry name" value="EG:103B4.3 PROTEIN-RELATED"/>
    <property type="match status" value="1"/>
</dbReference>
<evidence type="ECO:0000259" key="2">
    <source>
        <dbReference type="PROSITE" id="PS50850"/>
    </source>
</evidence>
<name>A0A382I1T0_9ZZZZ</name>
<feature type="non-terminal residue" evidence="3">
    <location>
        <position position="363"/>
    </location>
</feature>
<feature type="transmembrane region" description="Helical" evidence="1">
    <location>
        <begin position="178"/>
        <end position="195"/>
    </location>
</feature>